<keyword evidence="1" id="KW-0812">Transmembrane</keyword>
<dbReference type="AlphaFoldDB" id="A0A7Y2E7E1"/>
<feature type="transmembrane region" description="Helical" evidence="1">
    <location>
        <begin position="79"/>
        <end position="98"/>
    </location>
</feature>
<feature type="transmembrane region" description="Helical" evidence="1">
    <location>
        <begin position="21"/>
        <end position="44"/>
    </location>
</feature>
<organism evidence="2 3">
    <name type="scientific">Eiseniibacteriota bacterium</name>
    <dbReference type="NCBI Taxonomy" id="2212470"/>
    <lineage>
        <taxon>Bacteria</taxon>
        <taxon>Candidatus Eiseniibacteriota</taxon>
    </lineage>
</organism>
<gene>
    <name evidence="2" type="ORF">HKN21_04715</name>
</gene>
<evidence type="ECO:0000313" key="3">
    <source>
        <dbReference type="Proteomes" id="UP000547674"/>
    </source>
</evidence>
<dbReference type="EMBL" id="JABDJR010000174">
    <property type="protein sequence ID" value="NNF06040.1"/>
    <property type="molecule type" value="Genomic_DNA"/>
</dbReference>
<dbReference type="Proteomes" id="UP000547674">
    <property type="component" value="Unassembled WGS sequence"/>
</dbReference>
<proteinExistence type="predicted"/>
<keyword evidence="1" id="KW-1133">Transmembrane helix</keyword>
<keyword evidence="1" id="KW-0472">Membrane</keyword>
<evidence type="ECO:0000256" key="1">
    <source>
        <dbReference type="SAM" id="Phobius"/>
    </source>
</evidence>
<sequence>MRLLAIRNLLLRGVGSFRFSIESVLSAFKILALGVAVGFCLWARSEIADLLVLLWESLQEFFPLAKETVQSLFQNPDPLTLSLFVGIPALFILLIVLWRLRAGKNNSVPLDPEPVESPMVDLSDLSIPALARKTGMAQDILRSLRDQDTPLFPRRGENGIFFRSS</sequence>
<accession>A0A7Y2E7E1</accession>
<protein>
    <submittedName>
        <fullName evidence="2">Uncharacterized protein</fullName>
    </submittedName>
</protein>
<comment type="caution">
    <text evidence="2">The sequence shown here is derived from an EMBL/GenBank/DDBJ whole genome shotgun (WGS) entry which is preliminary data.</text>
</comment>
<name>A0A7Y2E7E1_UNCEI</name>
<evidence type="ECO:0000313" key="2">
    <source>
        <dbReference type="EMBL" id="NNF06040.1"/>
    </source>
</evidence>
<reference evidence="2 3" key="1">
    <citation type="submission" date="2020-03" db="EMBL/GenBank/DDBJ databases">
        <title>Metabolic flexibility allows generalist bacteria to become dominant in a frequently disturbed ecosystem.</title>
        <authorList>
            <person name="Chen Y.-J."/>
            <person name="Leung P.M."/>
            <person name="Bay S.K."/>
            <person name="Hugenholtz P."/>
            <person name="Kessler A.J."/>
            <person name="Shelley G."/>
            <person name="Waite D.W."/>
            <person name="Cook P.L."/>
            <person name="Greening C."/>
        </authorList>
    </citation>
    <scope>NUCLEOTIDE SEQUENCE [LARGE SCALE GENOMIC DNA]</scope>
    <source>
        <strain evidence="2">SS_bin_28</strain>
    </source>
</reference>